<evidence type="ECO:0000256" key="4">
    <source>
        <dbReference type="ARBA" id="ARBA00023306"/>
    </source>
</evidence>
<dbReference type="Gene3D" id="1.25.10.10">
    <property type="entry name" value="Leucine-rich Repeat Variant"/>
    <property type="match status" value="1"/>
</dbReference>
<dbReference type="GO" id="GO:0070979">
    <property type="term" value="P:protein K11-linked ubiquitination"/>
    <property type="evidence" value="ECO:0007669"/>
    <property type="project" value="TreeGrafter"/>
</dbReference>
<feature type="compositionally biased region" description="Basic and acidic residues" evidence="5">
    <location>
        <begin position="942"/>
        <end position="973"/>
    </location>
</feature>
<evidence type="ECO:0000256" key="2">
    <source>
        <dbReference type="ARBA" id="ARBA00022618"/>
    </source>
</evidence>
<dbReference type="GO" id="GO:0007091">
    <property type="term" value="P:metaphase/anaphase transition of mitotic cell cycle"/>
    <property type="evidence" value="ECO:0007669"/>
    <property type="project" value="TreeGrafter"/>
</dbReference>
<name>A0A0G4I0B8_9ALVE</name>
<evidence type="ECO:0000256" key="3">
    <source>
        <dbReference type="ARBA" id="ARBA00022776"/>
    </source>
</evidence>
<dbReference type="GO" id="GO:0005680">
    <property type="term" value="C:anaphase-promoting complex"/>
    <property type="evidence" value="ECO:0007669"/>
    <property type="project" value="InterPro"/>
</dbReference>
<feature type="compositionally biased region" description="Basic and acidic residues" evidence="5">
    <location>
        <begin position="194"/>
        <end position="207"/>
    </location>
</feature>
<dbReference type="InterPro" id="IPR024990">
    <property type="entry name" value="Apc1"/>
</dbReference>
<reference evidence="6" key="1">
    <citation type="submission" date="2014-11" db="EMBL/GenBank/DDBJ databases">
        <authorList>
            <person name="Otto D Thomas"/>
            <person name="Naeem Raeece"/>
        </authorList>
    </citation>
    <scope>NUCLEOTIDE SEQUENCE</scope>
</reference>
<evidence type="ECO:0000256" key="1">
    <source>
        <dbReference type="ARBA" id="ARBA00010547"/>
    </source>
</evidence>
<keyword evidence="3" id="KW-0498">Mitosis</keyword>
<dbReference type="GO" id="GO:0051301">
    <property type="term" value="P:cell division"/>
    <property type="evidence" value="ECO:0007669"/>
    <property type="project" value="UniProtKB-KW"/>
</dbReference>
<evidence type="ECO:0000313" key="6">
    <source>
        <dbReference type="EMBL" id="CEM50278.1"/>
    </source>
</evidence>
<organism evidence="6">
    <name type="scientific">Chromera velia CCMP2878</name>
    <dbReference type="NCBI Taxonomy" id="1169474"/>
    <lineage>
        <taxon>Eukaryota</taxon>
        <taxon>Sar</taxon>
        <taxon>Alveolata</taxon>
        <taxon>Colpodellida</taxon>
        <taxon>Chromeraceae</taxon>
        <taxon>Chromera</taxon>
    </lineage>
</organism>
<dbReference type="VEuPathDB" id="CryptoDB:Cvel_9902"/>
<comment type="similarity">
    <text evidence="1">Belongs to the APC1 family.</text>
</comment>
<feature type="region of interest" description="Disordered" evidence="5">
    <location>
        <begin position="1074"/>
        <end position="1103"/>
    </location>
</feature>
<evidence type="ECO:0000256" key="5">
    <source>
        <dbReference type="SAM" id="MobiDB-lite"/>
    </source>
</evidence>
<gene>
    <name evidence="6" type="ORF">Cvel_9902</name>
</gene>
<proteinExistence type="inferred from homology"/>
<dbReference type="PANTHER" id="PTHR12827:SF3">
    <property type="entry name" value="ANAPHASE-PROMOTING COMPLEX SUBUNIT 1"/>
    <property type="match status" value="1"/>
</dbReference>
<keyword evidence="4" id="KW-0131">Cell cycle</keyword>
<dbReference type="PANTHER" id="PTHR12827">
    <property type="entry name" value="MEIOTIC CHECKPOINT REGULATOR TSG24 FAMILY MEMBER"/>
    <property type="match status" value="1"/>
</dbReference>
<sequence>MEFSNSNMKAQAFCDPLKRTVTVRFEVSKDAPSRNFRTERKPLQACVCLFSEETDSERQAETETQIGQEREKRKRCVGSLWVVVRHSECLSAFCLEDSADPSPLTVTLPPNMSCQGVWGLQGCGGALVTLQSADGQQGLASVLDHPLAPMRPALFVPLSATESSNSNSSCSSGSSPSADRPPLLLWPQPATGESRARKSDSNRKASDTELPPARKAAGGFSNAAEADPQQAPARTGAEQGKGEHGLLSGESGGTCRWKGEGEGGVEKRWAPPVSKKGLCSRNPFDASTSPLGSRPYPSPSHCLLQVFWVDPQLPLCLAWRPDQKGGLRLVLCVVECGGNSGGDSPSRSRKCELEFDDLIKTHIEGEDALTTALEDEEGGRLYAEFGGGGVVLREIWGDFVGEAGDAVDVQAASVVPFVHNGIDARCSPCSSSVGTSGVTRVGVVVCILARRGEAGGRLRFVLLGEHTRELETSRGDLSAQAMTEDALSVVPLPLEAEGVGGRSSSSFSFSSGRCPFEMGDPWSLPLPLAGRGGGRSSIGGIMEFAAPYLQNGKGGRMKRGMMVSPDHMPRMVCVLRVGGEMDVISPPYVAVRSCGGMRVERGMRAPSGAGRQRMTVEGPVGRLVSSFPRSRLLRWIFQALFISLPGALAGPIFADTLANLIEDWKEEGEEKGEGGLEADRESEEWESLLTPPGSPQTSQEEETEFAAFRHVCSTLLAAAESGTRGDTPVRSPPMKRKRDRGDRDDTDNPEDWGGSSSSGDRGAEETAAGASPRCEEWERLLESRVHLTARADTRLACLSSSFAPQSLSASLSPMRPEEAGCGTPPASATRTYRDMNTPLSLWVSNLPLTVLALHLMVEEISLLADGQRAASRLRALLHTLCVRLHLWHYADYYEAAEGRLQQQQRCGSGRKEKGGEPSPEKNRLGMGKQPFEVGATCPKGVQQKEREEGGGEGARERDRGRKRQFEKSEERQRNGGAQAAPGAAFLHRAVSPLQSLPVPSLTLTLGRLVSRGMRKQQIAFFEGRGSRRARRAKLKAVEESGKEKRATFGLSAFCFVLSRGPEGRQEGVVATGEGLCRSDTPMTTERDRGVGRQGDGPPRGMEQKEDDFDVPAFPGLFPLSRFALQLYSVAADASVRLGLHFGEGGDAAVFASLHGSLHALAQSEGLASSNDPWSFESDVHVATQAVSWCRLEGVDGSAQTEKVPGGLFRDAEAVVRFAVSRRVSDLWSAAFAWCPALLGPLGAAVAVLTESASDRLPPDACRLLGREDLAQIAKAKKALVGRGTGGLPPRMFPQLRAHVPSWQIGQQAVSSSFEGMGERGRQGVAVLRDKRWLHAVFGGDRRLCEAARLLDSSKPSILKLARTGDATDDSFLQLKSQCALKASLRTLSLPLGRGALTLGSTPTCAPSGNVPVPPVVLAVRFPPSPATFPLDAGSRKDEVDVWAEFNNGVGTGLSLAVGYSGAISGWLDGESARRSVLGRGRGERQRRFHQTVQCVGVREGLLDRGYHSGGVTGRWIRRQRDGHQTIAHAGFLLGLGLRGHLRHLSSTDIFFYLDRHHLPPTDGNFPPAVVTTESNAKPGSAVTPTRVALTLGVAASRIGSCDPEASKVCWVHLAALNGGYEMEVSSVEQVSALVGLGLIFCGSGFAQMADLLLAELTRRPSGLTDKSDLNREAYAFAAGFSLGLVFLRPNGAFHHRTEDPVERQQLQRLLLTLIHGGDLHALPSEALKYTGGVGDYKRGGEEGGGGAAGLAAGESPYQLRPAPADSWGPSSRSSRVLEGQPAHSYRGGLGVLGGRANAGVSGPGACLALGLSFFRSNDTKTAERIRLPSGPQSLTECRPDLLLYRVLARHLILWEKVCPSWAFLLGLLTPVLLYLPCEASGQLPGLASVARAEDMKGAKKEFEAGFPWAIALQARVMILAGSAWALGLKHAGTHDQASKKVLLELYHWFSTQRRCNLSPSVACGVRSFAAGRSLSCDPHFLDTAQNLVGLSLSVVMSGSGDLDVFRALRGSRVSPVGLVEAERKAQSEAASGQAQTAHATTVHLSGTHSYGWHQAVHQAVGFLFLGGGQFAFRRDPFAVACLILSTAPRFPSQPSDSKGVPPACRHLYALAAQYRCVHACAVLPSEAKGGTSQPADSLRVPVEAETACLSSGRRVRRRFVLPALLPPPETLVSLSLRASEKDGECTPVSSLPFWPLTLRNERFIPPHPMTSSSPGEAKTPAGWSLDPEQSGFERLLSDSCRGWRLSLQPRLIGNSIWEERETYGRADSVMDSLGLPPLRTLAHGLPFGLSVSDLNRTTRDFRISPNGTQVRGGCFEAHARDLSGGRTGSALIPLSDAKGKMKVRGGLSGLSSVEGADRLAEVLKGVIEREA</sequence>
<keyword evidence="2" id="KW-0132">Cell division</keyword>
<accession>A0A0G4I0B8</accession>
<feature type="compositionally biased region" description="Basic and acidic residues" evidence="5">
    <location>
        <begin position="909"/>
        <end position="923"/>
    </location>
</feature>
<feature type="region of interest" description="Disordered" evidence="5">
    <location>
        <begin position="668"/>
        <end position="703"/>
    </location>
</feature>
<feature type="region of interest" description="Disordered" evidence="5">
    <location>
        <begin position="160"/>
        <end position="255"/>
    </location>
</feature>
<dbReference type="InterPro" id="IPR011989">
    <property type="entry name" value="ARM-like"/>
</dbReference>
<feature type="region of interest" description="Disordered" evidence="5">
    <location>
        <begin position="809"/>
        <end position="828"/>
    </location>
</feature>
<protein>
    <submittedName>
        <fullName evidence="6">Uncharacterized protein</fullName>
    </submittedName>
</protein>
<feature type="compositionally biased region" description="Low complexity" evidence="5">
    <location>
        <begin position="163"/>
        <end position="177"/>
    </location>
</feature>
<dbReference type="EMBL" id="CDMZ01004613">
    <property type="protein sequence ID" value="CEM50278.1"/>
    <property type="molecule type" value="Genomic_DNA"/>
</dbReference>
<feature type="region of interest" description="Disordered" evidence="5">
    <location>
        <begin position="719"/>
        <end position="774"/>
    </location>
</feature>
<dbReference type="GO" id="GO:0031145">
    <property type="term" value="P:anaphase-promoting complex-dependent catabolic process"/>
    <property type="evidence" value="ECO:0007669"/>
    <property type="project" value="TreeGrafter"/>
</dbReference>
<feature type="region of interest" description="Disordered" evidence="5">
    <location>
        <begin position="904"/>
        <end position="979"/>
    </location>
</feature>
<dbReference type="GO" id="GO:0060090">
    <property type="term" value="F:molecular adaptor activity"/>
    <property type="evidence" value="ECO:0007669"/>
    <property type="project" value="TreeGrafter"/>
</dbReference>